<dbReference type="PANTHER" id="PTHR30543">
    <property type="entry name" value="CHROMATE REDUCTASE"/>
    <property type="match status" value="1"/>
</dbReference>
<dbReference type="InterPro" id="IPR005025">
    <property type="entry name" value="FMN_Rdtase-like_dom"/>
</dbReference>
<gene>
    <name evidence="3" type="ORF">NADRNF5_0756</name>
</gene>
<evidence type="ECO:0000313" key="3">
    <source>
        <dbReference type="EMBL" id="AJW70450.1"/>
    </source>
</evidence>
<proteinExistence type="inferred from homology"/>
<protein>
    <submittedName>
        <fullName evidence="3">NADPH-dependent FMN reductase</fullName>
    </submittedName>
</protein>
<dbReference type="EMBL" id="CP011070">
    <property type="protein sequence ID" value="AJW70450.1"/>
    <property type="molecule type" value="Genomic_DNA"/>
</dbReference>
<dbReference type="Pfam" id="PF03358">
    <property type="entry name" value="FMN_red"/>
    <property type="match status" value="1"/>
</dbReference>
<name>A0A0D5C292_9ARCH</name>
<evidence type="ECO:0000313" key="4">
    <source>
        <dbReference type="Proteomes" id="UP000032408"/>
    </source>
</evidence>
<dbReference type="SUPFAM" id="SSF52218">
    <property type="entry name" value="Flavoproteins"/>
    <property type="match status" value="1"/>
</dbReference>
<reference evidence="3 4" key="2">
    <citation type="journal article" date="2016" name="ISME J.">
        <title>Physiological and genomic characterization of two novel marine thaumarchaeal strains indicates niche differentiation.</title>
        <authorList>
            <person name="Bayer B."/>
            <person name="Vojvoda J."/>
            <person name="Offre P."/>
            <person name="Alves R.J."/>
            <person name="Elisabeth N.H."/>
            <person name="Garcia J.A."/>
            <person name="Volland J.M."/>
            <person name="Srivastava A."/>
            <person name="Schleper C."/>
            <person name="Herndl G.J."/>
        </authorList>
    </citation>
    <scope>NUCLEOTIDE SEQUENCE [LARGE SCALE GENOMIC DNA]</scope>
    <source>
        <strain evidence="3 4">NF5</strain>
    </source>
</reference>
<dbReference type="GO" id="GO:0005829">
    <property type="term" value="C:cytosol"/>
    <property type="evidence" value="ECO:0007669"/>
    <property type="project" value="TreeGrafter"/>
</dbReference>
<dbReference type="GO" id="GO:0016491">
    <property type="term" value="F:oxidoreductase activity"/>
    <property type="evidence" value="ECO:0007669"/>
    <property type="project" value="InterPro"/>
</dbReference>
<evidence type="ECO:0000256" key="1">
    <source>
        <dbReference type="ARBA" id="ARBA00038292"/>
    </source>
</evidence>
<dbReference type="InterPro" id="IPR029039">
    <property type="entry name" value="Flavoprotein-like_sf"/>
</dbReference>
<accession>A0A0D5C292</accession>
<evidence type="ECO:0000259" key="2">
    <source>
        <dbReference type="Pfam" id="PF03358"/>
    </source>
</evidence>
<dbReference type="Gene3D" id="3.40.50.360">
    <property type="match status" value="1"/>
</dbReference>
<dbReference type="PANTHER" id="PTHR30543:SF21">
    <property type="entry name" value="NAD(P)H-DEPENDENT FMN REDUCTASE LOT6"/>
    <property type="match status" value="1"/>
</dbReference>
<dbReference type="HOGENOM" id="CLU_055322_2_2_2"/>
<reference evidence="4" key="1">
    <citation type="submission" date="2015-03" db="EMBL/GenBank/DDBJ databases">
        <title>Characterization of two novel Thaumarchaeota isolated from the Northern Adriatic Sea.</title>
        <authorList>
            <person name="Bayer B."/>
            <person name="Vojvoda J."/>
            <person name="Offre P."/>
            <person name="Srivastava A."/>
            <person name="Elisabeth N."/>
            <person name="Garcia J.A.L."/>
            <person name="Schleper C."/>
            <person name="Herndl G.J."/>
        </authorList>
    </citation>
    <scope>NUCLEOTIDE SEQUENCE [LARGE SCALE GENOMIC DNA]</scope>
    <source>
        <strain evidence="4">NF5</strain>
    </source>
</reference>
<feature type="domain" description="NADPH-dependent FMN reductase-like" evidence="2">
    <location>
        <begin position="6"/>
        <end position="149"/>
    </location>
</feature>
<sequence length="192" mass="21902">MCLLAKIVVIVGSVRSERQGIKVAKWIVEKLQDRGHQVSMVDPMDLELPLLDKMYKEMKSPPVKLQELQKIIQDADGYVPITPEYNHSVSSSLKNTLDYFLEEYFFKPSAIVSYSVGPFGGILAGNHLRQILAEMGMPAIPSQLPISKVKDVFDNDGKLLDENYERRIAKFLDEFEWYVSAFTKQREIGTPY</sequence>
<dbReference type="AlphaFoldDB" id="A0A0D5C292"/>
<dbReference type="InterPro" id="IPR050712">
    <property type="entry name" value="NAD(P)H-dep_reductase"/>
</dbReference>
<comment type="similarity">
    <text evidence="1">Belongs to the SsuE family. Isf subfamily.</text>
</comment>
<organism evidence="3 4">
    <name type="scientific">Nitrosopumilus adriaticus</name>
    <dbReference type="NCBI Taxonomy" id="1580092"/>
    <lineage>
        <taxon>Archaea</taxon>
        <taxon>Nitrososphaerota</taxon>
        <taxon>Nitrososphaeria</taxon>
        <taxon>Nitrosopumilales</taxon>
        <taxon>Nitrosopumilaceae</taxon>
        <taxon>Nitrosopumilus</taxon>
    </lineage>
</organism>
<dbReference type="GO" id="GO:0010181">
    <property type="term" value="F:FMN binding"/>
    <property type="evidence" value="ECO:0007669"/>
    <property type="project" value="TreeGrafter"/>
</dbReference>
<dbReference type="Proteomes" id="UP000032408">
    <property type="component" value="Chromosome"/>
</dbReference>
<dbReference type="KEGG" id="nin:NADRNF5_0756"/>
<keyword evidence="4" id="KW-1185">Reference proteome</keyword>
<dbReference type="STRING" id="1580092.NADRNF5_0756"/>